<proteinExistence type="predicted"/>
<name>A0A974HX55_XENLA</name>
<sequence>MRHPTQGTPVKLKHYATCDTSSVIYLLKCPCGTATDTTVSRHFNSAYHNQSQLRWAVVAVVTPSQRGGDTNKKLLQREAYWIKRLDTLQPKGMNDSWSVKCFL</sequence>
<dbReference type="AlphaFoldDB" id="A0A974HX55"/>
<dbReference type="EMBL" id="CM004468">
    <property type="protein sequence ID" value="OCT93574.1"/>
    <property type="molecule type" value="Genomic_DNA"/>
</dbReference>
<protein>
    <submittedName>
        <fullName evidence="1">Uncharacterized protein</fullName>
    </submittedName>
</protein>
<gene>
    <name evidence="1" type="ORF">XELAEV_18011249mg</name>
</gene>
<evidence type="ECO:0000313" key="1">
    <source>
        <dbReference type="EMBL" id="OCT93574.1"/>
    </source>
</evidence>
<accession>A0A974HX55</accession>
<dbReference type="Proteomes" id="UP000694892">
    <property type="component" value="Chromosome 2L"/>
</dbReference>
<evidence type="ECO:0000313" key="2">
    <source>
        <dbReference type="Proteomes" id="UP000694892"/>
    </source>
</evidence>
<organism evidence="1 2">
    <name type="scientific">Xenopus laevis</name>
    <name type="common">African clawed frog</name>
    <dbReference type="NCBI Taxonomy" id="8355"/>
    <lineage>
        <taxon>Eukaryota</taxon>
        <taxon>Metazoa</taxon>
        <taxon>Chordata</taxon>
        <taxon>Craniata</taxon>
        <taxon>Vertebrata</taxon>
        <taxon>Euteleostomi</taxon>
        <taxon>Amphibia</taxon>
        <taxon>Batrachia</taxon>
        <taxon>Anura</taxon>
        <taxon>Pipoidea</taxon>
        <taxon>Pipidae</taxon>
        <taxon>Xenopodinae</taxon>
        <taxon>Xenopus</taxon>
        <taxon>Xenopus</taxon>
    </lineage>
</organism>
<reference evidence="2" key="1">
    <citation type="journal article" date="2016" name="Nature">
        <title>Genome evolution in the allotetraploid frog Xenopus laevis.</title>
        <authorList>
            <person name="Session A.M."/>
            <person name="Uno Y."/>
            <person name="Kwon T."/>
            <person name="Chapman J.A."/>
            <person name="Toyoda A."/>
            <person name="Takahashi S."/>
            <person name="Fukui A."/>
            <person name="Hikosaka A."/>
            <person name="Suzuki A."/>
            <person name="Kondo M."/>
            <person name="van Heeringen S.J."/>
            <person name="Quigley I."/>
            <person name="Heinz S."/>
            <person name="Ogino H."/>
            <person name="Ochi H."/>
            <person name="Hellsten U."/>
            <person name="Lyons J.B."/>
            <person name="Simakov O."/>
            <person name="Putnam N."/>
            <person name="Stites J."/>
            <person name="Kuroki Y."/>
            <person name="Tanaka T."/>
            <person name="Michiue T."/>
            <person name="Watanabe M."/>
            <person name="Bogdanovic O."/>
            <person name="Lister R."/>
            <person name="Georgiou G."/>
            <person name="Paranjpe S.S."/>
            <person name="van Kruijsbergen I."/>
            <person name="Shu S."/>
            <person name="Carlson J."/>
            <person name="Kinoshita T."/>
            <person name="Ohta Y."/>
            <person name="Mawaribuchi S."/>
            <person name="Jenkins J."/>
            <person name="Grimwood J."/>
            <person name="Schmutz J."/>
            <person name="Mitros T."/>
            <person name="Mozaffari S.V."/>
            <person name="Suzuki Y."/>
            <person name="Haramoto Y."/>
            <person name="Yamamoto T.S."/>
            <person name="Takagi C."/>
            <person name="Heald R."/>
            <person name="Miller K."/>
            <person name="Haudenschild C."/>
            <person name="Kitzman J."/>
            <person name="Nakayama T."/>
            <person name="Izutsu Y."/>
            <person name="Robert J."/>
            <person name="Fortriede J."/>
            <person name="Burns K."/>
            <person name="Lotay V."/>
            <person name="Karimi K."/>
            <person name="Yasuoka Y."/>
            <person name="Dichmann D.S."/>
            <person name="Flajnik M.F."/>
            <person name="Houston D.W."/>
            <person name="Shendure J."/>
            <person name="DuPasquier L."/>
            <person name="Vize P.D."/>
            <person name="Zorn A.M."/>
            <person name="Ito M."/>
            <person name="Marcotte E.M."/>
            <person name="Wallingford J.B."/>
            <person name="Ito Y."/>
            <person name="Asashima M."/>
            <person name="Ueno N."/>
            <person name="Matsuda Y."/>
            <person name="Veenstra G.J."/>
            <person name="Fujiyama A."/>
            <person name="Harland R.M."/>
            <person name="Taira M."/>
            <person name="Rokhsar D.S."/>
        </authorList>
    </citation>
    <scope>NUCLEOTIDE SEQUENCE [LARGE SCALE GENOMIC DNA]</scope>
    <source>
        <strain evidence="2">J</strain>
    </source>
</reference>